<name>A0A9W9YRG7_9CNID</name>
<sequence>MADGLVLSSMPLNLKDPLSFNFFVLVGLQAVPQHTDELNVTPSTPQQQQLSFQCTWTGEPNISSDADTAIGDFLDMYATNPSHSIAIARGLMERVQQMNPVGLQVPQHIDQSMVTTPQVQVSFQYARTG</sequence>
<evidence type="ECO:0000313" key="2">
    <source>
        <dbReference type="Proteomes" id="UP001163046"/>
    </source>
</evidence>
<proteinExistence type="predicted"/>
<gene>
    <name evidence="1" type="ORF">OS493_018094</name>
</gene>
<dbReference type="Proteomes" id="UP001163046">
    <property type="component" value="Unassembled WGS sequence"/>
</dbReference>
<organism evidence="1 2">
    <name type="scientific">Desmophyllum pertusum</name>
    <dbReference type="NCBI Taxonomy" id="174260"/>
    <lineage>
        <taxon>Eukaryota</taxon>
        <taxon>Metazoa</taxon>
        <taxon>Cnidaria</taxon>
        <taxon>Anthozoa</taxon>
        <taxon>Hexacorallia</taxon>
        <taxon>Scleractinia</taxon>
        <taxon>Caryophylliina</taxon>
        <taxon>Caryophylliidae</taxon>
        <taxon>Desmophyllum</taxon>
    </lineage>
</organism>
<dbReference type="AlphaFoldDB" id="A0A9W9YRG7"/>
<evidence type="ECO:0000313" key="1">
    <source>
        <dbReference type="EMBL" id="KAJ7360110.1"/>
    </source>
</evidence>
<dbReference type="EMBL" id="MU827311">
    <property type="protein sequence ID" value="KAJ7360110.1"/>
    <property type="molecule type" value="Genomic_DNA"/>
</dbReference>
<protein>
    <submittedName>
        <fullName evidence="1">Uncharacterized protein</fullName>
    </submittedName>
</protein>
<comment type="caution">
    <text evidence="1">The sequence shown here is derived from an EMBL/GenBank/DDBJ whole genome shotgun (WGS) entry which is preliminary data.</text>
</comment>
<keyword evidence="2" id="KW-1185">Reference proteome</keyword>
<reference evidence="1" key="1">
    <citation type="submission" date="2023-01" db="EMBL/GenBank/DDBJ databases">
        <title>Genome assembly of the deep-sea coral Lophelia pertusa.</title>
        <authorList>
            <person name="Herrera S."/>
            <person name="Cordes E."/>
        </authorList>
    </citation>
    <scope>NUCLEOTIDE SEQUENCE</scope>
    <source>
        <strain evidence="1">USNM1676648</strain>
        <tissue evidence="1">Polyp</tissue>
    </source>
</reference>
<accession>A0A9W9YRG7</accession>